<dbReference type="RefSeq" id="XP_033539061.1">
    <property type="nucleotide sequence ID" value="XM_033674228.1"/>
</dbReference>
<dbReference type="GeneID" id="54414798"/>
<protein>
    <submittedName>
        <fullName evidence="2 4">Uncharacterized protein</fullName>
    </submittedName>
</protein>
<reference evidence="4" key="2">
    <citation type="submission" date="2020-04" db="EMBL/GenBank/DDBJ databases">
        <authorList>
            <consortium name="NCBI Genome Project"/>
        </authorList>
    </citation>
    <scope>NUCLEOTIDE SEQUENCE</scope>
    <source>
        <strain evidence="4">CBS 781.70</strain>
    </source>
</reference>
<keyword evidence="1" id="KW-1133">Transmembrane helix</keyword>
<keyword evidence="1" id="KW-0812">Transmembrane</keyword>
<proteinExistence type="predicted"/>
<keyword evidence="1" id="KW-0472">Membrane</keyword>
<evidence type="ECO:0000313" key="4">
    <source>
        <dbReference type="RefSeq" id="XP_033539061.1"/>
    </source>
</evidence>
<reference evidence="4" key="3">
    <citation type="submission" date="2025-04" db="UniProtKB">
        <authorList>
            <consortium name="RefSeq"/>
        </authorList>
    </citation>
    <scope>IDENTIFICATION</scope>
    <source>
        <strain evidence="4">CBS 781.70</strain>
    </source>
</reference>
<name>A0A6G1GHT7_9PEZI</name>
<reference evidence="2 4" key="1">
    <citation type="submission" date="2020-01" db="EMBL/GenBank/DDBJ databases">
        <authorList>
            <consortium name="DOE Joint Genome Institute"/>
            <person name="Haridas S."/>
            <person name="Albert R."/>
            <person name="Binder M."/>
            <person name="Bloem J."/>
            <person name="Labutti K."/>
            <person name="Salamov A."/>
            <person name="Andreopoulos B."/>
            <person name="Baker S.E."/>
            <person name="Barry K."/>
            <person name="Bills G."/>
            <person name="Bluhm B.H."/>
            <person name="Cannon C."/>
            <person name="Castanera R."/>
            <person name="Culley D.E."/>
            <person name="Daum C."/>
            <person name="Ezra D."/>
            <person name="Gonzalez J.B."/>
            <person name="Henrissat B."/>
            <person name="Kuo A."/>
            <person name="Liang C."/>
            <person name="Lipzen A."/>
            <person name="Lutzoni F."/>
            <person name="Magnuson J."/>
            <person name="Mondo S."/>
            <person name="Nolan M."/>
            <person name="Ohm R."/>
            <person name="Pangilinan J."/>
            <person name="Park H.-J."/>
            <person name="Ramirez L."/>
            <person name="Alfaro M."/>
            <person name="Sun H."/>
            <person name="Tritt A."/>
            <person name="Yoshinaga Y."/>
            <person name="Zwiers L.-H."/>
            <person name="Turgeon B.G."/>
            <person name="Goodwin S.B."/>
            <person name="Spatafora J.W."/>
            <person name="Crous P.W."/>
            <person name="Grigoriev I.V."/>
        </authorList>
    </citation>
    <scope>NUCLEOTIDE SEQUENCE</scope>
    <source>
        <strain evidence="2 4">CBS 781.70</strain>
    </source>
</reference>
<feature type="transmembrane region" description="Helical" evidence="1">
    <location>
        <begin position="33"/>
        <end position="52"/>
    </location>
</feature>
<gene>
    <name evidence="2 4" type="ORF">P152DRAFT_18727</name>
</gene>
<dbReference type="Proteomes" id="UP000504638">
    <property type="component" value="Unplaced"/>
</dbReference>
<dbReference type="AlphaFoldDB" id="A0A6G1GHT7"/>
<dbReference type="EMBL" id="ML975149">
    <property type="protein sequence ID" value="KAF1817430.1"/>
    <property type="molecule type" value="Genomic_DNA"/>
</dbReference>
<accession>A0A6G1GHT7</accession>
<evidence type="ECO:0000313" key="2">
    <source>
        <dbReference type="EMBL" id="KAF1817430.1"/>
    </source>
</evidence>
<organism evidence="2">
    <name type="scientific">Eremomyces bilateralis CBS 781.70</name>
    <dbReference type="NCBI Taxonomy" id="1392243"/>
    <lineage>
        <taxon>Eukaryota</taxon>
        <taxon>Fungi</taxon>
        <taxon>Dikarya</taxon>
        <taxon>Ascomycota</taxon>
        <taxon>Pezizomycotina</taxon>
        <taxon>Dothideomycetes</taxon>
        <taxon>Dothideomycetes incertae sedis</taxon>
        <taxon>Eremomycetales</taxon>
        <taxon>Eremomycetaceae</taxon>
        <taxon>Eremomyces</taxon>
    </lineage>
</organism>
<evidence type="ECO:0000256" key="1">
    <source>
        <dbReference type="SAM" id="Phobius"/>
    </source>
</evidence>
<evidence type="ECO:0000313" key="3">
    <source>
        <dbReference type="Proteomes" id="UP000504638"/>
    </source>
</evidence>
<sequence>MTSQPAKLNLFEFLHLISPIQPTTPSGYPSPSFIWLGICVAIVILVCIFDSIKTFRRCFFL</sequence>
<keyword evidence="3" id="KW-1185">Reference proteome</keyword>